<keyword evidence="1" id="KW-1133">Transmembrane helix</keyword>
<dbReference type="Proteomes" id="UP001551584">
    <property type="component" value="Unassembled WGS sequence"/>
</dbReference>
<gene>
    <name evidence="2" type="ORF">AB0D95_00345</name>
</gene>
<proteinExistence type="predicted"/>
<dbReference type="RefSeq" id="WP_359267716.1">
    <property type="nucleotide sequence ID" value="NZ_JBEZNA010000001.1"/>
</dbReference>
<reference evidence="2 3" key="1">
    <citation type="submission" date="2024-06" db="EMBL/GenBank/DDBJ databases">
        <title>The Natural Products Discovery Center: Release of the First 8490 Sequenced Strains for Exploring Actinobacteria Biosynthetic Diversity.</title>
        <authorList>
            <person name="Kalkreuter E."/>
            <person name="Kautsar S.A."/>
            <person name="Yang D."/>
            <person name="Bader C.D."/>
            <person name="Teijaro C.N."/>
            <person name="Fluegel L."/>
            <person name="Davis C.M."/>
            <person name="Simpson J.R."/>
            <person name="Lauterbach L."/>
            <person name="Steele A.D."/>
            <person name="Gui C."/>
            <person name="Meng S."/>
            <person name="Li G."/>
            <person name="Viehrig K."/>
            <person name="Ye F."/>
            <person name="Su P."/>
            <person name="Kiefer A.F."/>
            <person name="Nichols A."/>
            <person name="Cepeda A.J."/>
            <person name="Yan W."/>
            <person name="Fan B."/>
            <person name="Jiang Y."/>
            <person name="Adhikari A."/>
            <person name="Zheng C.-J."/>
            <person name="Schuster L."/>
            <person name="Cowan T.M."/>
            <person name="Smanski M.J."/>
            <person name="Chevrette M.G."/>
            <person name="De Carvalho L.P.S."/>
            <person name="Shen B."/>
        </authorList>
    </citation>
    <scope>NUCLEOTIDE SEQUENCE [LARGE SCALE GENOMIC DNA]</scope>
    <source>
        <strain evidence="2 3">NPDC048117</strain>
    </source>
</reference>
<keyword evidence="1" id="KW-0472">Membrane</keyword>
<name>A0ABV3EHV4_9ACTN</name>
<keyword evidence="1" id="KW-0812">Transmembrane</keyword>
<protein>
    <submittedName>
        <fullName evidence="2">Uncharacterized protein</fullName>
    </submittedName>
</protein>
<evidence type="ECO:0000313" key="3">
    <source>
        <dbReference type="Proteomes" id="UP001551584"/>
    </source>
</evidence>
<dbReference type="EMBL" id="JBEZNA010000001">
    <property type="protein sequence ID" value="MEU9575748.1"/>
    <property type="molecule type" value="Genomic_DNA"/>
</dbReference>
<accession>A0ABV3EHV4</accession>
<sequence>MSVVVWYLAGTGGAVAWCVVVLVRRDRGRSTENVDGLLVEQQATARARGMRAEVGAFRGHLGKGGGSGSGSGRH</sequence>
<organism evidence="2 3">
    <name type="scientific">Streptomyces chilikensis</name>
    <dbReference type="NCBI Taxonomy" id="1194079"/>
    <lineage>
        <taxon>Bacteria</taxon>
        <taxon>Bacillati</taxon>
        <taxon>Actinomycetota</taxon>
        <taxon>Actinomycetes</taxon>
        <taxon>Kitasatosporales</taxon>
        <taxon>Streptomycetaceae</taxon>
        <taxon>Streptomyces</taxon>
    </lineage>
</organism>
<evidence type="ECO:0000313" key="2">
    <source>
        <dbReference type="EMBL" id="MEU9575748.1"/>
    </source>
</evidence>
<comment type="caution">
    <text evidence="2">The sequence shown here is derived from an EMBL/GenBank/DDBJ whole genome shotgun (WGS) entry which is preliminary data.</text>
</comment>
<keyword evidence="3" id="KW-1185">Reference proteome</keyword>
<evidence type="ECO:0000256" key="1">
    <source>
        <dbReference type="SAM" id="Phobius"/>
    </source>
</evidence>
<feature type="transmembrane region" description="Helical" evidence="1">
    <location>
        <begin position="6"/>
        <end position="23"/>
    </location>
</feature>